<sequence length="326" mass="37316">MALPKTSCAQRGARTTVTTVSQFFQPPLYWQQFEDLAHGMLGEAYSIPDAQQYGRTGQAQNGVDVFGRSRKYGWIGIQCKRLSDLDKDGNPYPGGPITRKFFRDAATEALAFQPSLSIWILATTARRDTKVQGWVNQLNDEWASSNRDLRYRRAIVWSWDECIAYLNSFPELQRWYYKDVIQVRGTADLDKMILQTIALAFSRPAFEVPLLCESPAEFLQALSDTQRAVRTGELLDRESRHVIRKSVGGWRDLGDREARDGLDFVDKRLRQLRSKLEQGRKDKKIREVDGFLDFTDSVLARELEDLRGECVNALNGVLSRWNLPTV</sequence>
<gene>
    <name evidence="1" type="ORF">DFR52_102517</name>
</gene>
<dbReference type="Proteomes" id="UP000246352">
    <property type="component" value="Unassembled WGS sequence"/>
</dbReference>
<accession>A0A317PMV6</accession>
<keyword evidence="2" id="KW-1185">Reference proteome</keyword>
<proteinExistence type="predicted"/>
<dbReference type="EMBL" id="QGTR01000002">
    <property type="protein sequence ID" value="PWW01853.1"/>
    <property type="molecule type" value="Genomic_DNA"/>
</dbReference>
<organism evidence="1 2">
    <name type="scientific">Hoeflea marina</name>
    <dbReference type="NCBI Taxonomy" id="274592"/>
    <lineage>
        <taxon>Bacteria</taxon>
        <taxon>Pseudomonadati</taxon>
        <taxon>Pseudomonadota</taxon>
        <taxon>Alphaproteobacteria</taxon>
        <taxon>Hyphomicrobiales</taxon>
        <taxon>Rhizobiaceae</taxon>
        <taxon>Hoeflea</taxon>
    </lineage>
</organism>
<reference evidence="1 2" key="1">
    <citation type="submission" date="2018-05" db="EMBL/GenBank/DDBJ databases">
        <title>Genomic Encyclopedia of Type Strains, Phase IV (KMG-IV): sequencing the most valuable type-strain genomes for metagenomic binning, comparative biology and taxonomic classification.</title>
        <authorList>
            <person name="Goeker M."/>
        </authorList>
    </citation>
    <scope>NUCLEOTIDE SEQUENCE [LARGE SCALE GENOMIC DNA]</scope>
    <source>
        <strain evidence="1 2">DSM 16791</strain>
    </source>
</reference>
<dbReference type="AlphaFoldDB" id="A0A317PMV6"/>
<evidence type="ECO:0008006" key="3">
    <source>
        <dbReference type="Google" id="ProtNLM"/>
    </source>
</evidence>
<evidence type="ECO:0000313" key="1">
    <source>
        <dbReference type="EMBL" id="PWW01853.1"/>
    </source>
</evidence>
<evidence type="ECO:0000313" key="2">
    <source>
        <dbReference type="Proteomes" id="UP000246352"/>
    </source>
</evidence>
<name>A0A317PMV6_9HYPH</name>
<protein>
    <recommendedName>
        <fullName evidence="3">Restriction endonuclease</fullName>
    </recommendedName>
</protein>
<comment type="caution">
    <text evidence="1">The sequence shown here is derived from an EMBL/GenBank/DDBJ whole genome shotgun (WGS) entry which is preliminary data.</text>
</comment>